<reference evidence="13 14" key="1">
    <citation type="submission" date="2024-02" db="EMBL/GenBank/DDBJ databases">
        <title>High-quality chromosome-scale genome assembly of Pensacola bahiagrass (Paspalum notatum Flugge var. saurae).</title>
        <authorList>
            <person name="Vega J.M."/>
            <person name="Podio M."/>
            <person name="Orjuela J."/>
            <person name="Siena L.A."/>
            <person name="Pessino S.C."/>
            <person name="Combes M.C."/>
            <person name="Mariac C."/>
            <person name="Albertini E."/>
            <person name="Pupilli F."/>
            <person name="Ortiz J.P.A."/>
            <person name="Leblanc O."/>
        </authorList>
    </citation>
    <scope>NUCLEOTIDE SEQUENCE [LARGE SCALE GENOMIC DNA]</scope>
    <source>
        <strain evidence="13">R1</strain>
        <tissue evidence="13">Leaf</tissue>
    </source>
</reference>
<evidence type="ECO:0000256" key="5">
    <source>
        <dbReference type="ARBA" id="ARBA00022516"/>
    </source>
</evidence>
<dbReference type="GO" id="GO:0009245">
    <property type="term" value="P:lipid A biosynthetic process"/>
    <property type="evidence" value="ECO:0007669"/>
    <property type="project" value="UniProtKB-KW"/>
</dbReference>
<dbReference type="InterPro" id="IPR015870">
    <property type="entry name" value="UDP-acyl_N-AcGlcN_deAcase_N"/>
</dbReference>
<keyword evidence="9" id="KW-0862">Zinc</keyword>
<dbReference type="Gene3D" id="3.30.230.20">
    <property type="entry name" value="lpxc deacetylase, domain 1"/>
    <property type="match status" value="1"/>
</dbReference>
<evidence type="ECO:0000313" key="14">
    <source>
        <dbReference type="Proteomes" id="UP001341281"/>
    </source>
</evidence>
<gene>
    <name evidence="13" type="ORF">U9M48_006640</name>
</gene>
<dbReference type="InterPro" id="IPR004463">
    <property type="entry name" value="UDP-acyl_GlcNac_deAcase"/>
</dbReference>
<dbReference type="Gene3D" id="3.30.1700.10">
    <property type="entry name" value="lpxc deacetylase, domain 2"/>
    <property type="match status" value="1"/>
</dbReference>
<comment type="cofactor">
    <cofactor evidence="1">
        <name>Zn(2+)</name>
        <dbReference type="ChEBI" id="CHEBI:29105"/>
    </cofactor>
</comment>
<comment type="similarity">
    <text evidence="3">Belongs to the LpxC family.</text>
</comment>
<evidence type="ECO:0000256" key="11">
    <source>
        <dbReference type="ARBA" id="ARBA00024535"/>
    </source>
</evidence>
<sequence length="324" mass="34887">MASAAARGLTSVSRSVFSWKPLGRPQQTLAAAVSRSGVGLHSGARVTATLLPTHAGEGRYFLVEDAEARVAAEVGNAEPRSQLCTTLRLGEGGLPQVRTVEHLLSAMEALGLDNCRVVVRGGDEIPLLDGSAQEWVEAIQSTGLCVAEDTNGQKLEKLAPEIHEPVYLRRDDCFIAAFPSSQIQITYGIDFPKVPSIGNQWFSTSLDANIYSSKIAPARTFCIFEEVEKMRGAGLIKGGSLENAMVCSMSGGWLNPPLRFEDEPCRHKILDLIGDFSLFAQNGSQGFPIAHIIAYKAGHALHTNFLNHLSGKITVDQEQLAGQC</sequence>
<evidence type="ECO:0000256" key="3">
    <source>
        <dbReference type="ARBA" id="ARBA00006170"/>
    </source>
</evidence>
<protein>
    <recommendedName>
        <fullName evidence="4">UDP-3-O-acyl-N-acetylglucosamine deacetylase</fullName>
        <ecNumber evidence="4">3.5.1.108</ecNumber>
    </recommendedName>
</protein>
<comment type="function">
    <text evidence="12">Involved in the biosynthesis of lipid A, a phosphorylated glycolipid that in bacteria anchors the lipopolysaccharide to the outer membrane of the cell. Lipid A-like molecules in plants may serve as structural components of the outer membranes of mitochondria and/or chloroplasts, or may be involved in signal transduction or plant defense responses.</text>
</comment>
<dbReference type="Pfam" id="PF03331">
    <property type="entry name" value="LpxC"/>
    <property type="match status" value="1"/>
</dbReference>
<dbReference type="GO" id="GO:0016020">
    <property type="term" value="C:membrane"/>
    <property type="evidence" value="ECO:0007669"/>
    <property type="project" value="GOC"/>
</dbReference>
<keyword evidence="8" id="KW-0378">Hydrolase</keyword>
<evidence type="ECO:0000256" key="2">
    <source>
        <dbReference type="ARBA" id="ARBA00005002"/>
    </source>
</evidence>
<organism evidence="13 14">
    <name type="scientific">Paspalum notatum var. saurae</name>
    <dbReference type="NCBI Taxonomy" id="547442"/>
    <lineage>
        <taxon>Eukaryota</taxon>
        <taxon>Viridiplantae</taxon>
        <taxon>Streptophyta</taxon>
        <taxon>Embryophyta</taxon>
        <taxon>Tracheophyta</taxon>
        <taxon>Spermatophyta</taxon>
        <taxon>Magnoliopsida</taxon>
        <taxon>Liliopsida</taxon>
        <taxon>Poales</taxon>
        <taxon>Poaceae</taxon>
        <taxon>PACMAD clade</taxon>
        <taxon>Panicoideae</taxon>
        <taxon>Andropogonodae</taxon>
        <taxon>Paspaleae</taxon>
        <taxon>Paspalinae</taxon>
        <taxon>Paspalum</taxon>
    </lineage>
</organism>
<dbReference type="SUPFAM" id="SSF54211">
    <property type="entry name" value="Ribosomal protein S5 domain 2-like"/>
    <property type="match status" value="2"/>
</dbReference>
<dbReference type="PANTHER" id="PTHR33694">
    <property type="entry name" value="UDP-3-O-ACYL-N-ACETYLGLUCOSAMINE DEACETYLASE 1, MITOCHONDRIAL-RELATED"/>
    <property type="match status" value="1"/>
</dbReference>
<evidence type="ECO:0000256" key="7">
    <source>
        <dbReference type="ARBA" id="ARBA00022723"/>
    </source>
</evidence>
<evidence type="ECO:0000256" key="1">
    <source>
        <dbReference type="ARBA" id="ARBA00001947"/>
    </source>
</evidence>
<proteinExistence type="inferred from homology"/>
<keyword evidence="14" id="KW-1185">Reference proteome</keyword>
<dbReference type="EC" id="3.5.1.108" evidence="4"/>
<dbReference type="InterPro" id="IPR020568">
    <property type="entry name" value="Ribosomal_Su5_D2-typ_SF"/>
</dbReference>
<dbReference type="InterPro" id="IPR011334">
    <property type="entry name" value="UDP-acyl_GlcNac_deAcase_C"/>
</dbReference>
<comment type="pathway">
    <text evidence="2">Glycolipid biosynthesis; lipid IV(A) biosynthesis; lipid IV(A) from (3R)-3-hydroxytetradecanoyl-[acyl-carrier-protein] and UDP-N-acetyl-alpha-D-glucosamine: step 2/6.</text>
</comment>
<dbReference type="NCBIfam" id="TIGR00325">
    <property type="entry name" value="lpxC"/>
    <property type="match status" value="1"/>
</dbReference>
<evidence type="ECO:0000256" key="6">
    <source>
        <dbReference type="ARBA" id="ARBA00022556"/>
    </source>
</evidence>
<dbReference type="EMBL" id="CP144746">
    <property type="protein sequence ID" value="WVZ56054.1"/>
    <property type="molecule type" value="Genomic_DNA"/>
</dbReference>
<dbReference type="AlphaFoldDB" id="A0AAQ3PPI1"/>
<dbReference type="Proteomes" id="UP001341281">
    <property type="component" value="Chromosome 02"/>
</dbReference>
<evidence type="ECO:0000256" key="10">
    <source>
        <dbReference type="ARBA" id="ARBA00023098"/>
    </source>
</evidence>
<evidence type="ECO:0000256" key="4">
    <source>
        <dbReference type="ARBA" id="ARBA00012745"/>
    </source>
</evidence>
<keyword evidence="7" id="KW-0479">Metal-binding</keyword>
<name>A0AAQ3PPI1_PASNO</name>
<accession>A0AAQ3PPI1</accession>
<keyword evidence="6" id="KW-0441">Lipid A biosynthesis</keyword>
<comment type="catalytic activity">
    <reaction evidence="11">
        <text>a UDP-3-O-[(3R)-3-hydroxyacyl]-N-acetyl-alpha-D-glucosamine + H2O = a UDP-3-O-[(3R)-3-hydroxyacyl]-alpha-D-glucosamine + acetate</text>
        <dbReference type="Rhea" id="RHEA:67816"/>
        <dbReference type="ChEBI" id="CHEBI:15377"/>
        <dbReference type="ChEBI" id="CHEBI:30089"/>
        <dbReference type="ChEBI" id="CHEBI:137740"/>
        <dbReference type="ChEBI" id="CHEBI:173225"/>
        <dbReference type="EC" id="3.5.1.108"/>
    </reaction>
</comment>
<evidence type="ECO:0000256" key="9">
    <source>
        <dbReference type="ARBA" id="ARBA00022833"/>
    </source>
</evidence>
<keyword evidence="10" id="KW-0443">Lipid metabolism</keyword>
<dbReference type="HAMAP" id="MF_00388">
    <property type="entry name" value="LpxC"/>
    <property type="match status" value="1"/>
</dbReference>
<evidence type="ECO:0000313" key="13">
    <source>
        <dbReference type="EMBL" id="WVZ56054.1"/>
    </source>
</evidence>
<evidence type="ECO:0000256" key="12">
    <source>
        <dbReference type="ARBA" id="ARBA00024987"/>
    </source>
</evidence>
<evidence type="ECO:0000256" key="8">
    <source>
        <dbReference type="ARBA" id="ARBA00022801"/>
    </source>
</evidence>
<keyword evidence="5" id="KW-0444">Lipid biosynthesis</keyword>
<dbReference type="GO" id="GO:0046872">
    <property type="term" value="F:metal ion binding"/>
    <property type="evidence" value="ECO:0007669"/>
    <property type="project" value="UniProtKB-KW"/>
</dbReference>
<dbReference type="GO" id="GO:2001289">
    <property type="term" value="P:lipid X metabolic process"/>
    <property type="evidence" value="ECO:0007669"/>
    <property type="project" value="UniProtKB-ARBA"/>
</dbReference>
<dbReference type="GO" id="GO:0103117">
    <property type="term" value="F:UDP-3-O-acyl-N-acetylglucosamine deacetylase activity"/>
    <property type="evidence" value="ECO:0007669"/>
    <property type="project" value="UniProtKB-EC"/>
</dbReference>
<dbReference type="PANTHER" id="PTHR33694:SF1">
    <property type="entry name" value="UDP-3-O-ACYL-N-ACETYLGLUCOSAMINE DEACETYLASE 1, MITOCHONDRIAL-RELATED"/>
    <property type="match status" value="1"/>
</dbReference>
<dbReference type="GO" id="GO:0005739">
    <property type="term" value="C:mitochondrion"/>
    <property type="evidence" value="ECO:0007669"/>
    <property type="project" value="UniProtKB-ARBA"/>
</dbReference>